<organism evidence="1 3">
    <name type="scientific">Biomphalaria glabrata</name>
    <name type="common">Bloodfluke planorb</name>
    <name type="synonym">Freshwater snail</name>
    <dbReference type="NCBI Taxonomy" id="6526"/>
    <lineage>
        <taxon>Eukaryota</taxon>
        <taxon>Metazoa</taxon>
        <taxon>Spiralia</taxon>
        <taxon>Lophotrochozoa</taxon>
        <taxon>Mollusca</taxon>
        <taxon>Gastropoda</taxon>
        <taxon>Heterobranchia</taxon>
        <taxon>Euthyneura</taxon>
        <taxon>Panpulmonata</taxon>
        <taxon>Hygrophila</taxon>
        <taxon>Lymnaeoidea</taxon>
        <taxon>Planorbidae</taxon>
        <taxon>Biomphalaria</taxon>
    </lineage>
</organism>
<evidence type="ECO:0000313" key="3">
    <source>
        <dbReference type="RefSeq" id="XP_055872739.1"/>
    </source>
</evidence>
<dbReference type="Gene3D" id="1.10.533.10">
    <property type="entry name" value="Death Domain, Fas"/>
    <property type="match status" value="1"/>
</dbReference>
<name>A0A9W2ZCG9_BIOGL</name>
<dbReference type="Proteomes" id="UP001165740">
    <property type="component" value="Chromosome 18"/>
</dbReference>
<accession>A0A9W2ZCG9</accession>
<keyword evidence="1" id="KW-1185">Reference proteome</keyword>
<evidence type="ECO:0000313" key="1">
    <source>
        <dbReference type="Proteomes" id="UP001165740"/>
    </source>
</evidence>
<dbReference type="InterPro" id="IPR011029">
    <property type="entry name" value="DEATH-like_dom_sf"/>
</dbReference>
<dbReference type="AlphaFoldDB" id="A0A9W2ZCG9"/>
<dbReference type="SUPFAM" id="SSF47986">
    <property type="entry name" value="DEATH domain"/>
    <property type="match status" value="1"/>
</dbReference>
<dbReference type="RefSeq" id="XP_055872739.1">
    <property type="nucleotide sequence ID" value="XM_056016764.1"/>
</dbReference>
<evidence type="ECO:0000313" key="4">
    <source>
        <dbReference type="RefSeq" id="XP_055872740.1"/>
    </source>
</evidence>
<dbReference type="RefSeq" id="XP_055872738.1">
    <property type="nucleotide sequence ID" value="XM_056016763.1"/>
</dbReference>
<evidence type="ECO:0000313" key="2">
    <source>
        <dbReference type="RefSeq" id="XP_055872738.1"/>
    </source>
</evidence>
<gene>
    <name evidence="2 3 4" type="primary">LOC106054628</name>
</gene>
<protein>
    <submittedName>
        <fullName evidence="2 3">Uncharacterized protein LOC106054628</fullName>
    </submittedName>
</protein>
<reference evidence="2 3" key="1">
    <citation type="submission" date="2025-04" db="UniProtKB">
        <authorList>
            <consortium name="RefSeq"/>
        </authorList>
    </citation>
    <scope>IDENTIFICATION</scope>
</reference>
<proteinExistence type="predicted"/>
<sequence length="247" mass="29140">MSRTLDLDVNCPIPISEDKTSASGTTAQELKHDEKSELCLQHDEKSELCLRHDEKSELCLQQSIKYRITETQFTKTLQDETVDKLVDEFEFVNLAEKSRHQEDLRKQSKNALIKAIESEWHFRPYLWTQPLNLKRNVVPYHFLNNVPKEKLMRPLRERSACHLATCFGEFWESVFYHLQMTEQDVSIAKADNKYIYKAATMLLMKWAYKMASRGTLKALIDQLIIVSDYDLTQIDWERILHIIREDD</sequence>
<dbReference type="GeneID" id="106054628"/>
<dbReference type="RefSeq" id="XP_055872740.1">
    <property type="nucleotide sequence ID" value="XM_056016765.1"/>
</dbReference>